<organism evidence="1 2">
    <name type="scientific">Lithohypha guttulata</name>
    <dbReference type="NCBI Taxonomy" id="1690604"/>
    <lineage>
        <taxon>Eukaryota</taxon>
        <taxon>Fungi</taxon>
        <taxon>Dikarya</taxon>
        <taxon>Ascomycota</taxon>
        <taxon>Pezizomycotina</taxon>
        <taxon>Eurotiomycetes</taxon>
        <taxon>Chaetothyriomycetidae</taxon>
        <taxon>Chaetothyriales</taxon>
        <taxon>Trichomeriaceae</taxon>
        <taxon>Lithohypha</taxon>
    </lineage>
</organism>
<dbReference type="Proteomes" id="UP001309876">
    <property type="component" value="Unassembled WGS sequence"/>
</dbReference>
<gene>
    <name evidence="1" type="ORF">LTR05_002046</name>
</gene>
<dbReference type="EMBL" id="JAVRRJ010000002">
    <property type="protein sequence ID" value="KAK5087831.1"/>
    <property type="molecule type" value="Genomic_DNA"/>
</dbReference>
<sequence length="219" mass="24329">MALSASGPFPAISGLFTPIFQQPDIPTIATELCGFFLQHKWDIELSHLTSGYWYNSALQGQVRVDETYHNAYGSSLFDYTNISTTGAINNRMFTVNPSAGSPPVYFEAYIDSPGFPLITSNFLQSANATFGGIVNKPFLGHVQTWNLLLADTISVIVYLDNGSIPIMQGYDFWGTDRRTKVVTRFWAHESANISSEVFVDFPPLIKNSEPSMTSMRSRC</sequence>
<accession>A0AAN7T1T4</accession>
<comment type="caution">
    <text evidence="1">The sequence shown here is derived from an EMBL/GenBank/DDBJ whole genome shotgun (WGS) entry which is preliminary data.</text>
</comment>
<proteinExistence type="predicted"/>
<evidence type="ECO:0000313" key="2">
    <source>
        <dbReference type="Proteomes" id="UP001309876"/>
    </source>
</evidence>
<name>A0AAN7T1T4_9EURO</name>
<dbReference type="AlphaFoldDB" id="A0AAN7T1T4"/>
<protein>
    <submittedName>
        <fullName evidence="1">Uncharacterized protein</fullName>
    </submittedName>
</protein>
<reference evidence="1 2" key="1">
    <citation type="submission" date="2023-08" db="EMBL/GenBank/DDBJ databases">
        <title>Black Yeasts Isolated from many extreme environments.</title>
        <authorList>
            <person name="Coleine C."/>
            <person name="Stajich J.E."/>
            <person name="Selbmann L."/>
        </authorList>
    </citation>
    <scope>NUCLEOTIDE SEQUENCE [LARGE SCALE GENOMIC DNA]</scope>
    <source>
        <strain evidence="1 2">CCFEE 5910</strain>
    </source>
</reference>
<evidence type="ECO:0000313" key="1">
    <source>
        <dbReference type="EMBL" id="KAK5087831.1"/>
    </source>
</evidence>
<keyword evidence="2" id="KW-1185">Reference proteome</keyword>